<dbReference type="SUPFAM" id="SSF46785">
    <property type="entry name" value="Winged helix' DNA-binding domain"/>
    <property type="match status" value="1"/>
</dbReference>
<evidence type="ECO:0000313" key="6">
    <source>
        <dbReference type="EMBL" id="MCP2166692.1"/>
    </source>
</evidence>
<dbReference type="CDD" id="cd08414">
    <property type="entry name" value="PBP2_LTTR_aromatics_like"/>
    <property type="match status" value="1"/>
</dbReference>
<dbReference type="GO" id="GO:0032993">
    <property type="term" value="C:protein-DNA complex"/>
    <property type="evidence" value="ECO:0007669"/>
    <property type="project" value="TreeGrafter"/>
</dbReference>
<dbReference type="Proteomes" id="UP001206128">
    <property type="component" value="Unassembled WGS sequence"/>
</dbReference>
<comment type="similarity">
    <text evidence="1">Belongs to the LysR transcriptional regulatory family.</text>
</comment>
<sequence>MTVAEELHFARAAQRLHIVPAAVSQQIRRLERELGVDLFDRSPRTVRLTEAGQLFLPEARAVLAAAGRARAKIAALVSTRSTVLRLGTSYGLGEHLDRVLDKLTKLAPRVGVELVSGPTQSRLDQVRARTLDATFVRGVTESAELRLIPLWQDRITVALPASHPLAEAAEVELADLAGMSVRLVDRARNAPLHDLVVGACRAAGFDPVFGPPFTTLQDTLAMVGASKDTWTVLYESQAGRVPTPRVAFRATATPISMTTLLAVSETNPPWCLDALLRACDHDS</sequence>
<keyword evidence="4" id="KW-0804">Transcription</keyword>
<keyword evidence="7" id="KW-1185">Reference proteome</keyword>
<name>A0AAE3GG01_9PSEU</name>
<organism evidence="6 7">
    <name type="scientific">Goodfellowiella coeruleoviolacea</name>
    <dbReference type="NCBI Taxonomy" id="334858"/>
    <lineage>
        <taxon>Bacteria</taxon>
        <taxon>Bacillati</taxon>
        <taxon>Actinomycetota</taxon>
        <taxon>Actinomycetes</taxon>
        <taxon>Pseudonocardiales</taxon>
        <taxon>Pseudonocardiaceae</taxon>
        <taxon>Goodfellowiella</taxon>
    </lineage>
</organism>
<dbReference type="Pfam" id="PF00126">
    <property type="entry name" value="HTH_1"/>
    <property type="match status" value="1"/>
</dbReference>
<dbReference type="AlphaFoldDB" id="A0AAE3GG01"/>
<dbReference type="GO" id="GO:0003700">
    <property type="term" value="F:DNA-binding transcription factor activity"/>
    <property type="evidence" value="ECO:0007669"/>
    <property type="project" value="InterPro"/>
</dbReference>
<dbReference type="EMBL" id="JAMTCK010000008">
    <property type="protein sequence ID" value="MCP2166692.1"/>
    <property type="molecule type" value="Genomic_DNA"/>
</dbReference>
<dbReference type="FunFam" id="1.10.10.10:FF:000001">
    <property type="entry name" value="LysR family transcriptional regulator"/>
    <property type="match status" value="1"/>
</dbReference>
<evidence type="ECO:0000256" key="2">
    <source>
        <dbReference type="ARBA" id="ARBA00023015"/>
    </source>
</evidence>
<keyword evidence="2" id="KW-0805">Transcription regulation</keyword>
<gene>
    <name evidence="6" type="ORF">LX83_003564</name>
</gene>
<dbReference type="InterPro" id="IPR005119">
    <property type="entry name" value="LysR_subst-bd"/>
</dbReference>
<keyword evidence="3 6" id="KW-0238">DNA-binding</keyword>
<evidence type="ECO:0000259" key="5">
    <source>
        <dbReference type="PROSITE" id="PS50931"/>
    </source>
</evidence>
<evidence type="ECO:0000256" key="4">
    <source>
        <dbReference type="ARBA" id="ARBA00023163"/>
    </source>
</evidence>
<dbReference type="PRINTS" id="PR00039">
    <property type="entry name" value="HTHLYSR"/>
</dbReference>
<accession>A0AAE3GG01</accession>
<comment type="caution">
    <text evidence="6">The sequence shown here is derived from an EMBL/GenBank/DDBJ whole genome shotgun (WGS) entry which is preliminary data.</text>
</comment>
<dbReference type="SUPFAM" id="SSF53850">
    <property type="entry name" value="Periplasmic binding protein-like II"/>
    <property type="match status" value="1"/>
</dbReference>
<protein>
    <submittedName>
        <fullName evidence="6">DNA-binding transcriptional regulator, LysR family</fullName>
    </submittedName>
</protein>
<dbReference type="InterPro" id="IPR000847">
    <property type="entry name" value="LysR_HTH_N"/>
</dbReference>
<dbReference type="Gene3D" id="3.40.190.10">
    <property type="entry name" value="Periplasmic binding protein-like II"/>
    <property type="match status" value="2"/>
</dbReference>
<dbReference type="Gene3D" id="1.10.10.10">
    <property type="entry name" value="Winged helix-like DNA-binding domain superfamily/Winged helix DNA-binding domain"/>
    <property type="match status" value="1"/>
</dbReference>
<proteinExistence type="inferred from homology"/>
<dbReference type="PANTHER" id="PTHR30346">
    <property type="entry name" value="TRANSCRIPTIONAL DUAL REGULATOR HCAR-RELATED"/>
    <property type="match status" value="1"/>
</dbReference>
<evidence type="ECO:0000256" key="3">
    <source>
        <dbReference type="ARBA" id="ARBA00023125"/>
    </source>
</evidence>
<evidence type="ECO:0000313" key="7">
    <source>
        <dbReference type="Proteomes" id="UP001206128"/>
    </source>
</evidence>
<dbReference type="InterPro" id="IPR036388">
    <property type="entry name" value="WH-like_DNA-bd_sf"/>
</dbReference>
<dbReference type="Pfam" id="PF03466">
    <property type="entry name" value="LysR_substrate"/>
    <property type="match status" value="1"/>
</dbReference>
<dbReference type="InterPro" id="IPR036390">
    <property type="entry name" value="WH_DNA-bd_sf"/>
</dbReference>
<feature type="domain" description="HTH lysR-type" evidence="5">
    <location>
        <begin position="1"/>
        <end position="49"/>
    </location>
</feature>
<dbReference type="PROSITE" id="PS50931">
    <property type="entry name" value="HTH_LYSR"/>
    <property type="match status" value="1"/>
</dbReference>
<reference evidence="6" key="1">
    <citation type="submission" date="2022-06" db="EMBL/GenBank/DDBJ databases">
        <title>Genomic Encyclopedia of Archaeal and Bacterial Type Strains, Phase II (KMG-II): from individual species to whole genera.</title>
        <authorList>
            <person name="Goeker M."/>
        </authorList>
    </citation>
    <scope>NUCLEOTIDE SEQUENCE</scope>
    <source>
        <strain evidence="6">DSM 43935</strain>
    </source>
</reference>
<dbReference type="GO" id="GO:0003677">
    <property type="term" value="F:DNA binding"/>
    <property type="evidence" value="ECO:0007669"/>
    <property type="project" value="UniProtKB-KW"/>
</dbReference>
<dbReference type="PANTHER" id="PTHR30346:SF0">
    <property type="entry name" value="HCA OPERON TRANSCRIPTIONAL ACTIVATOR HCAR"/>
    <property type="match status" value="1"/>
</dbReference>
<evidence type="ECO:0000256" key="1">
    <source>
        <dbReference type="ARBA" id="ARBA00009437"/>
    </source>
</evidence>